<dbReference type="Gene3D" id="3.20.20.70">
    <property type="entry name" value="Aldolase class I"/>
    <property type="match status" value="1"/>
</dbReference>
<keyword evidence="3" id="KW-0704">Schiff base</keyword>
<dbReference type="InterPro" id="IPR013785">
    <property type="entry name" value="Aldolase_TIM"/>
</dbReference>
<sequence length="377" mass="41662">MTDCRFYATFAPVIPYRDDTTYKIIKQMSKITDLLGKEAEYYLRHECKTIDKSLLYLPGKDIIERVWLDSDRNIRTIESLQQLYGHGRLAHTGYVSILPVDQGIEHSAGSSFAPNPLYFDPENIVKLAIEGGCNAVASTFGVLSAVARKYAHKIPFVVKLNHNELLTYPNSYDQVMFGTVKEAWNLGAVAIGATIYFGSEESRRQLIEVAEAFEYAHELGMATILWCYLRNNAFKKDGVDYHSSADLTGQANHLGVTIKADIVKQKLPSNNGGFKAIGFGRTSEKVYTELTTDHPIDLCRYQVANGYMGRVGLINSGGESHGASDLKDAVVTAIVNKRAGGMGLISGRKAFQKPMAEGIELLNAVQDVYLDKEVTIA</sequence>
<dbReference type="PANTHER" id="PTHR47916:SF4">
    <property type="entry name" value="FRUCTOSE-BISPHOSPHATE ALDOLASE CLASS 1"/>
    <property type="match status" value="1"/>
</dbReference>
<reference evidence="5 6" key="1">
    <citation type="submission" date="2013-08" db="EMBL/GenBank/DDBJ databases">
        <authorList>
            <person name="Durkin A.S."/>
            <person name="Haft D.R."/>
            <person name="McCorrison J."/>
            <person name="Torralba M."/>
            <person name="Gillis M."/>
            <person name="Haft D.H."/>
            <person name="Methe B."/>
            <person name="Sutton G."/>
            <person name="Nelson K.E."/>
        </authorList>
    </citation>
    <scope>NUCLEOTIDE SEQUENCE [LARGE SCALE GENOMIC DNA]</scope>
    <source>
        <strain evidence="5 6">F0068</strain>
    </source>
</reference>
<evidence type="ECO:0000256" key="1">
    <source>
        <dbReference type="ARBA" id="ARBA00013068"/>
    </source>
</evidence>
<evidence type="ECO:0000313" key="5">
    <source>
        <dbReference type="EMBL" id="ERK00997.1"/>
    </source>
</evidence>
<dbReference type="InterPro" id="IPR002915">
    <property type="entry name" value="DeoC/FbaB/LacD_aldolase"/>
</dbReference>
<dbReference type="InterPro" id="IPR041720">
    <property type="entry name" value="FbaB-like"/>
</dbReference>
<comment type="similarity">
    <text evidence="4">Belongs to the DeoC/FbaB aldolase family. FbaB subfamily.</text>
</comment>
<name>U2KR85_9BACT</name>
<dbReference type="CDD" id="cd00958">
    <property type="entry name" value="DhnA"/>
    <property type="match status" value="1"/>
</dbReference>
<dbReference type="GO" id="GO:0004332">
    <property type="term" value="F:fructose-bisphosphate aldolase activity"/>
    <property type="evidence" value="ECO:0007669"/>
    <property type="project" value="UniProtKB-EC"/>
</dbReference>
<dbReference type="SUPFAM" id="SSF51569">
    <property type="entry name" value="Aldolase"/>
    <property type="match status" value="1"/>
</dbReference>
<proteinExistence type="inferred from homology"/>
<dbReference type="Proteomes" id="UP000016600">
    <property type="component" value="Unassembled WGS sequence"/>
</dbReference>
<accession>U2KR85</accession>
<evidence type="ECO:0000256" key="4">
    <source>
        <dbReference type="ARBA" id="ARBA00049653"/>
    </source>
</evidence>
<gene>
    <name evidence="5" type="ORF">HMPREF1218_0924</name>
</gene>
<comment type="caution">
    <text evidence="5">The sequence shown here is derived from an EMBL/GenBank/DDBJ whole genome shotgun (WGS) entry which is preliminary data.</text>
</comment>
<dbReference type="PANTHER" id="PTHR47916">
    <property type="entry name" value="FRUCTOSE-BISPHOSPHATE ALDOLASE CLASS 1"/>
    <property type="match status" value="1"/>
</dbReference>
<dbReference type="NCBIfam" id="NF006707">
    <property type="entry name" value="PRK09250.1-4"/>
    <property type="match status" value="1"/>
</dbReference>
<protein>
    <recommendedName>
        <fullName evidence="1">fructose-bisphosphate aldolase</fullName>
        <ecNumber evidence="1">4.1.2.13</ecNumber>
    </recommendedName>
</protein>
<organism evidence="5 6">
    <name type="scientific">Hoylesella pleuritidis F0068</name>
    <dbReference type="NCBI Taxonomy" id="1081904"/>
    <lineage>
        <taxon>Bacteria</taxon>
        <taxon>Pseudomonadati</taxon>
        <taxon>Bacteroidota</taxon>
        <taxon>Bacteroidia</taxon>
        <taxon>Bacteroidales</taxon>
        <taxon>Prevotellaceae</taxon>
        <taxon>Hoylesella</taxon>
    </lineage>
</organism>
<keyword evidence="6" id="KW-1185">Reference proteome</keyword>
<dbReference type="InterPro" id="IPR050456">
    <property type="entry name" value="DeoC/FbaB_aldolase"/>
</dbReference>
<evidence type="ECO:0000256" key="2">
    <source>
        <dbReference type="ARBA" id="ARBA00023239"/>
    </source>
</evidence>
<dbReference type="Pfam" id="PF01791">
    <property type="entry name" value="DeoC"/>
    <property type="match status" value="1"/>
</dbReference>
<dbReference type="EC" id="4.1.2.13" evidence="1"/>
<dbReference type="GO" id="GO:0006096">
    <property type="term" value="P:glycolytic process"/>
    <property type="evidence" value="ECO:0007669"/>
    <property type="project" value="UniProtKB-KW"/>
</dbReference>
<dbReference type="SMART" id="SM01133">
    <property type="entry name" value="DeoC"/>
    <property type="match status" value="1"/>
</dbReference>
<dbReference type="PATRIC" id="fig|1081904.3.peg.1370"/>
<dbReference type="EMBL" id="AWET01000032">
    <property type="protein sequence ID" value="ERK00997.1"/>
    <property type="molecule type" value="Genomic_DNA"/>
</dbReference>
<keyword evidence="2" id="KW-0456">Lyase</keyword>
<dbReference type="AlphaFoldDB" id="U2KR85"/>
<evidence type="ECO:0000313" key="6">
    <source>
        <dbReference type="Proteomes" id="UP000016600"/>
    </source>
</evidence>
<evidence type="ECO:0000256" key="3">
    <source>
        <dbReference type="ARBA" id="ARBA00023270"/>
    </source>
</evidence>